<evidence type="ECO:0000256" key="1">
    <source>
        <dbReference type="ARBA" id="ARBA00008668"/>
    </source>
</evidence>
<dbReference type="SUPFAM" id="SSF52266">
    <property type="entry name" value="SGNH hydrolase"/>
    <property type="match status" value="1"/>
</dbReference>
<gene>
    <name evidence="4" type="primary">rhgT</name>
    <name evidence="4" type="ORF">AMURIS_02098</name>
</gene>
<dbReference type="Proteomes" id="UP000236311">
    <property type="component" value="Unassembled WGS sequence"/>
</dbReference>
<dbReference type="Pfam" id="PF13472">
    <property type="entry name" value="Lipase_GDSL_2"/>
    <property type="match status" value="1"/>
</dbReference>
<sequence>MNKIIWAGDSTVAFNQADTYPQTGIGQEFDRYCKREYLVLDYARNGRSSKSFYQEGLLTEALKVMERGDFLFIQFGHNDEKPDEERRTEAHTTFQEYLMIYVNAARERGAHPVLITPLSRRLFQADGTIRNSHGEYPGAVIALGRRENVPVVDLTEKSRVLYERTGEEESRKWFMYFPAGTYENYQEDMKDNTHLHYEGAVRMGALVAEGLRELGGIYAEILA</sequence>
<keyword evidence="2 4" id="KW-0378">Hydrolase</keyword>
<dbReference type="PANTHER" id="PTHR43695">
    <property type="entry name" value="PUTATIVE (AFU_ORTHOLOGUE AFUA_2G17250)-RELATED"/>
    <property type="match status" value="1"/>
</dbReference>
<keyword evidence="5" id="KW-1185">Reference proteome</keyword>
<evidence type="ECO:0000313" key="4">
    <source>
        <dbReference type="EMBL" id="SOY29383.1"/>
    </source>
</evidence>
<protein>
    <submittedName>
        <fullName evidence="4">Rhamnogalacturonan acetylesterase RhgT</fullName>
        <ecNumber evidence="4">3.1.1.-</ecNumber>
    </submittedName>
</protein>
<dbReference type="EC" id="3.1.1.-" evidence="4"/>
<dbReference type="RefSeq" id="WP_103239479.1">
    <property type="nucleotide sequence ID" value="NZ_CANRXC010000008.1"/>
</dbReference>
<dbReference type="GO" id="GO:0016787">
    <property type="term" value="F:hydrolase activity"/>
    <property type="evidence" value="ECO:0007669"/>
    <property type="project" value="UniProtKB-KW"/>
</dbReference>
<comment type="similarity">
    <text evidence="1">Belongs to the 'GDSL' lipolytic enzyme family.</text>
</comment>
<evidence type="ECO:0000313" key="5">
    <source>
        <dbReference type="Proteomes" id="UP000236311"/>
    </source>
</evidence>
<name>A0A2K4ZFY4_9FIRM</name>
<dbReference type="CDD" id="cd01821">
    <property type="entry name" value="Rhamnogalacturan_acetylesterase_like"/>
    <property type="match status" value="1"/>
</dbReference>
<dbReference type="PANTHER" id="PTHR43695:SF1">
    <property type="entry name" value="RHAMNOGALACTURONAN ACETYLESTERASE"/>
    <property type="match status" value="1"/>
</dbReference>
<dbReference type="InterPro" id="IPR013830">
    <property type="entry name" value="SGNH_hydro"/>
</dbReference>
<dbReference type="EMBL" id="OFSM01000009">
    <property type="protein sequence ID" value="SOY29383.1"/>
    <property type="molecule type" value="Genomic_DNA"/>
</dbReference>
<dbReference type="Gene3D" id="3.40.50.1110">
    <property type="entry name" value="SGNH hydrolase"/>
    <property type="match status" value="1"/>
</dbReference>
<dbReference type="OrthoDB" id="9807041at2"/>
<proteinExistence type="inferred from homology"/>
<dbReference type="InterPro" id="IPR037459">
    <property type="entry name" value="RhgT-like"/>
</dbReference>
<evidence type="ECO:0000256" key="2">
    <source>
        <dbReference type="ARBA" id="ARBA00022801"/>
    </source>
</evidence>
<reference evidence="4 5" key="1">
    <citation type="submission" date="2018-01" db="EMBL/GenBank/DDBJ databases">
        <authorList>
            <person name="Gaut B.S."/>
            <person name="Morton B.R."/>
            <person name="Clegg M.T."/>
            <person name="Duvall M.R."/>
        </authorList>
    </citation>
    <scope>NUCLEOTIDE SEQUENCE [LARGE SCALE GENOMIC DNA]</scope>
    <source>
        <strain evidence="4">GP69</strain>
    </source>
</reference>
<dbReference type="AlphaFoldDB" id="A0A2K4ZFY4"/>
<organism evidence="4 5">
    <name type="scientific">Acetatifactor muris</name>
    <dbReference type="NCBI Taxonomy" id="879566"/>
    <lineage>
        <taxon>Bacteria</taxon>
        <taxon>Bacillati</taxon>
        <taxon>Bacillota</taxon>
        <taxon>Clostridia</taxon>
        <taxon>Lachnospirales</taxon>
        <taxon>Lachnospiraceae</taxon>
        <taxon>Acetatifactor</taxon>
    </lineage>
</organism>
<feature type="domain" description="SGNH hydrolase-type esterase" evidence="3">
    <location>
        <begin position="8"/>
        <end position="163"/>
    </location>
</feature>
<evidence type="ECO:0000259" key="3">
    <source>
        <dbReference type="Pfam" id="PF13472"/>
    </source>
</evidence>
<accession>A0A2K4ZFY4</accession>
<dbReference type="InterPro" id="IPR036514">
    <property type="entry name" value="SGNH_hydro_sf"/>
</dbReference>